<dbReference type="Proteomes" id="UP001291623">
    <property type="component" value="Unassembled WGS sequence"/>
</dbReference>
<dbReference type="GO" id="GO:0048487">
    <property type="term" value="F:beta-tubulin binding"/>
    <property type="evidence" value="ECO:0007669"/>
    <property type="project" value="InterPro"/>
</dbReference>
<dbReference type="InterPro" id="IPR036376">
    <property type="entry name" value="RuBisCO_lsu_C_sf"/>
</dbReference>
<dbReference type="GO" id="GO:0000287">
    <property type="term" value="F:magnesium ion binding"/>
    <property type="evidence" value="ECO:0007669"/>
    <property type="project" value="InterPro"/>
</dbReference>
<dbReference type="Gene3D" id="3.20.20.110">
    <property type="entry name" value="Ribulose bisphosphate carboxylase, large subunit, C-terminal domain"/>
    <property type="match status" value="1"/>
</dbReference>
<keyword evidence="3" id="KW-1185">Reference proteome</keyword>
<evidence type="ECO:0000313" key="2">
    <source>
        <dbReference type="EMBL" id="KAK4379772.1"/>
    </source>
</evidence>
<dbReference type="SUPFAM" id="SSF51649">
    <property type="entry name" value="RuBisCo, C-terminal domain"/>
    <property type="match status" value="1"/>
</dbReference>
<dbReference type="InterPro" id="IPR033966">
    <property type="entry name" value="RuBisCO"/>
</dbReference>
<dbReference type="PANTHER" id="PTHR42704">
    <property type="entry name" value="RIBULOSE BISPHOSPHATE CARBOXYLASE"/>
    <property type="match status" value="1"/>
</dbReference>
<gene>
    <name evidence="2" type="ORF">RND71_001634</name>
</gene>
<reference evidence="2" key="1">
    <citation type="submission" date="2023-12" db="EMBL/GenBank/DDBJ databases">
        <title>Genome assembly of Anisodus tanguticus.</title>
        <authorList>
            <person name="Wang Y.-J."/>
        </authorList>
    </citation>
    <scope>NUCLEOTIDE SEQUENCE</scope>
    <source>
        <strain evidence="2">KB-2021</strain>
        <tissue evidence="2">Leaf</tissue>
    </source>
</reference>
<feature type="domain" description="Ribulose bisphosphate carboxylase large subunit C-terminal" evidence="1">
    <location>
        <begin position="4"/>
        <end position="52"/>
    </location>
</feature>
<evidence type="ECO:0000259" key="1">
    <source>
        <dbReference type="Pfam" id="PF00016"/>
    </source>
</evidence>
<dbReference type="GO" id="GO:0007023">
    <property type="term" value="P:post-chaperonin tubulin folding pathway"/>
    <property type="evidence" value="ECO:0007669"/>
    <property type="project" value="InterPro"/>
</dbReference>
<dbReference type="GO" id="GO:0007021">
    <property type="term" value="P:tubulin complex assembly"/>
    <property type="evidence" value="ECO:0007669"/>
    <property type="project" value="InterPro"/>
</dbReference>
<dbReference type="AlphaFoldDB" id="A0AAE1T2S7"/>
<name>A0AAE1T2S7_9SOLA</name>
<dbReference type="EMBL" id="JAVYJV010000001">
    <property type="protein sequence ID" value="KAK4379772.1"/>
    <property type="molecule type" value="Genomic_DNA"/>
</dbReference>
<sequence length="106" mass="12339">MLSVQDHIHSGTVVGKLEGDRDITLGFVDLLRDDFFEQDRSRDIYFTQDWEAAHDKTQKYNFTREFHSPDENVLAESRMMVPDCSKRLEAALEDLKGTLELLFQQS</sequence>
<dbReference type="SUPFAM" id="SSF46988">
    <property type="entry name" value="Tubulin chaperone cofactor A"/>
    <property type="match status" value="1"/>
</dbReference>
<accession>A0AAE1T2S7</accession>
<dbReference type="InterPro" id="IPR036126">
    <property type="entry name" value="TBCA_sf"/>
</dbReference>
<dbReference type="Pfam" id="PF00016">
    <property type="entry name" value="RuBisCO_large"/>
    <property type="match status" value="1"/>
</dbReference>
<proteinExistence type="predicted"/>
<organism evidence="2 3">
    <name type="scientific">Anisodus tanguticus</name>
    <dbReference type="NCBI Taxonomy" id="243964"/>
    <lineage>
        <taxon>Eukaryota</taxon>
        <taxon>Viridiplantae</taxon>
        <taxon>Streptophyta</taxon>
        <taxon>Embryophyta</taxon>
        <taxon>Tracheophyta</taxon>
        <taxon>Spermatophyta</taxon>
        <taxon>Magnoliopsida</taxon>
        <taxon>eudicotyledons</taxon>
        <taxon>Gunneridae</taxon>
        <taxon>Pentapetalae</taxon>
        <taxon>asterids</taxon>
        <taxon>lamiids</taxon>
        <taxon>Solanales</taxon>
        <taxon>Solanaceae</taxon>
        <taxon>Solanoideae</taxon>
        <taxon>Hyoscyameae</taxon>
        <taxon>Anisodus</taxon>
    </lineage>
</organism>
<protein>
    <recommendedName>
        <fullName evidence="1">Ribulose bisphosphate carboxylase large subunit C-terminal domain-containing protein</fullName>
    </recommendedName>
</protein>
<comment type="caution">
    <text evidence="2">The sequence shown here is derived from an EMBL/GenBank/DDBJ whole genome shotgun (WGS) entry which is preliminary data.</text>
</comment>
<dbReference type="PANTHER" id="PTHR42704:SF16">
    <property type="entry name" value="RIBULOSE BISPHOSPHATE CARBOXYLASE LARGE CHAIN"/>
    <property type="match status" value="1"/>
</dbReference>
<dbReference type="GO" id="GO:0016984">
    <property type="term" value="F:ribulose-bisphosphate carboxylase activity"/>
    <property type="evidence" value="ECO:0007669"/>
    <property type="project" value="InterPro"/>
</dbReference>
<evidence type="ECO:0000313" key="3">
    <source>
        <dbReference type="Proteomes" id="UP001291623"/>
    </source>
</evidence>
<dbReference type="InterPro" id="IPR000685">
    <property type="entry name" value="RuBisCO_lsu_C"/>
</dbReference>